<sequence>MKIGDALSQLEERFVTSPANYVVEAEIVFELKHILNEQLQPAELNGQHDSGKSRGSIPDHSEYADAIVSTEEFDRVHCEVSGATFNFASEQRRLDLVIFDEEVTLSLEGGSKKFRVEDVLTAVEFKFIKNAKYLREDSKRYRLISGDIDRLDSLPEHVDTYCLIFSNFGLAQREDTRVALETLKSRSPRVEVRHTHPLSGSVE</sequence>
<reference evidence="1 2" key="1">
    <citation type="submission" date="2019-11" db="EMBL/GenBank/DDBJ databases">
        <title>Genome sequences of 17 halophilic strains isolated from different environments.</title>
        <authorList>
            <person name="Furrow R.E."/>
        </authorList>
    </citation>
    <scope>NUCLEOTIDE SEQUENCE [LARGE SCALE GENOMIC DNA]</scope>
    <source>
        <strain evidence="1 2">22502_06_Cabo</strain>
    </source>
</reference>
<gene>
    <name evidence="1" type="ORF">GLW30_02630</name>
</gene>
<accession>A0A6B1IJQ5</accession>
<protein>
    <submittedName>
        <fullName evidence="1">Uncharacterized protein</fullName>
    </submittedName>
</protein>
<dbReference type="Proteomes" id="UP000452321">
    <property type="component" value="Unassembled WGS sequence"/>
</dbReference>
<dbReference type="RefSeq" id="WP_159357921.1">
    <property type="nucleotide sequence ID" value="NZ_WMFC01000002.1"/>
</dbReference>
<evidence type="ECO:0000313" key="1">
    <source>
        <dbReference type="EMBL" id="MYL66627.1"/>
    </source>
</evidence>
<dbReference type="AlphaFoldDB" id="A0A6B1IJQ5"/>
<proteinExistence type="predicted"/>
<name>A0A6B1IJQ5_9EURY</name>
<organism evidence="1 2">
    <name type="scientific">Halorubrum distributum</name>
    <dbReference type="NCBI Taxonomy" id="29283"/>
    <lineage>
        <taxon>Archaea</taxon>
        <taxon>Methanobacteriati</taxon>
        <taxon>Methanobacteriota</taxon>
        <taxon>Stenosarchaea group</taxon>
        <taxon>Halobacteria</taxon>
        <taxon>Halobacteriales</taxon>
        <taxon>Haloferacaceae</taxon>
        <taxon>Halorubrum</taxon>
        <taxon>Halorubrum distributum group</taxon>
    </lineage>
</organism>
<comment type="caution">
    <text evidence="1">The sequence shown here is derived from an EMBL/GenBank/DDBJ whole genome shotgun (WGS) entry which is preliminary data.</text>
</comment>
<evidence type="ECO:0000313" key="2">
    <source>
        <dbReference type="Proteomes" id="UP000452321"/>
    </source>
</evidence>
<dbReference type="EMBL" id="WMFC01000002">
    <property type="protein sequence ID" value="MYL66627.1"/>
    <property type="molecule type" value="Genomic_DNA"/>
</dbReference>